<dbReference type="EMBL" id="JABBWM010000101">
    <property type="protein sequence ID" value="KAG2090753.1"/>
    <property type="molecule type" value="Genomic_DNA"/>
</dbReference>
<gene>
    <name evidence="1" type="ORF">F5147DRAFT_25757</name>
</gene>
<keyword evidence="2" id="KW-1185">Reference proteome</keyword>
<reference evidence="1" key="1">
    <citation type="journal article" date="2020" name="New Phytol.">
        <title>Comparative genomics reveals dynamic genome evolution in host specialist ectomycorrhizal fungi.</title>
        <authorList>
            <person name="Lofgren L.A."/>
            <person name="Nguyen N.H."/>
            <person name="Vilgalys R."/>
            <person name="Ruytinx J."/>
            <person name="Liao H.L."/>
            <person name="Branco S."/>
            <person name="Kuo A."/>
            <person name="LaButti K."/>
            <person name="Lipzen A."/>
            <person name="Andreopoulos W."/>
            <person name="Pangilinan J."/>
            <person name="Riley R."/>
            <person name="Hundley H."/>
            <person name="Na H."/>
            <person name="Barry K."/>
            <person name="Grigoriev I.V."/>
            <person name="Stajich J.E."/>
            <person name="Kennedy P.G."/>
        </authorList>
    </citation>
    <scope>NUCLEOTIDE SEQUENCE</scope>
    <source>
        <strain evidence="1">FC423</strain>
    </source>
</reference>
<dbReference type="OrthoDB" id="6119954at2759"/>
<proteinExistence type="predicted"/>
<dbReference type="RefSeq" id="XP_041286310.1">
    <property type="nucleotide sequence ID" value="XM_041428878.1"/>
</dbReference>
<protein>
    <submittedName>
        <fullName evidence="1">Uncharacterized protein</fullName>
    </submittedName>
</protein>
<comment type="caution">
    <text evidence="1">The sequence shown here is derived from an EMBL/GenBank/DDBJ whole genome shotgun (WGS) entry which is preliminary data.</text>
</comment>
<evidence type="ECO:0000313" key="2">
    <source>
        <dbReference type="Proteomes" id="UP000823399"/>
    </source>
</evidence>
<name>A0A9P7EU09_9AGAM</name>
<dbReference type="GeneID" id="64691137"/>
<dbReference type="Proteomes" id="UP000823399">
    <property type="component" value="Unassembled WGS sequence"/>
</dbReference>
<accession>A0A9P7EU09</accession>
<evidence type="ECO:0000313" key="1">
    <source>
        <dbReference type="EMBL" id="KAG2090753.1"/>
    </source>
</evidence>
<dbReference type="AlphaFoldDB" id="A0A9P7EU09"/>
<sequence>MPGLYPAFVRNEQDTCRVTQVIPTIPDGGNHTTGFREAACSVASHDTWLEVPKVLAAVGMPVLTNGTVSPESRYHSSFKELCFWLRFTG</sequence>
<organism evidence="1 2">
    <name type="scientific">Suillus discolor</name>
    <dbReference type="NCBI Taxonomy" id="1912936"/>
    <lineage>
        <taxon>Eukaryota</taxon>
        <taxon>Fungi</taxon>
        <taxon>Dikarya</taxon>
        <taxon>Basidiomycota</taxon>
        <taxon>Agaricomycotina</taxon>
        <taxon>Agaricomycetes</taxon>
        <taxon>Agaricomycetidae</taxon>
        <taxon>Boletales</taxon>
        <taxon>Suillineae</taxon>
        <taxon>Suillaceae</taxon>
        <taxon>Suillus</taxon>
    </lineage>
</organism>